<dbReference type="EC" id="5.2.1.8" evidence="3"/>
<evidence type="ECO:0000256" key="7">
    <source>
        <dbReference type="ARBA" id="ARBA00031484"/>
    </source>
</evidence>
<keyword evidence="9" id="KW-0732">Signal</keyword>
<evidence type="ECO:0000256" key="2">
    <source>
        <dbReference type="ARBA" id="ARBA00007656"/>
    </source>
</evidence>
<comment type="catalytic activity">
    <reaction evidence="1">
        <text>[protein]-peptidylproline (omega=180) = [protein]-peptidylproline (omega=0)</text>
        <dbReference type="Rhea" id="RHEA:16237"/>
        <dbReference type="Rhea" id="RHEA-COMP:10747"/>
        <dbReference type="Rhea" id="RHEA-COMP:10748"/>
        <dbReference type="ChEBI" id="CHEBI:83833"/>
        <dbReference type="ChEBI" id="CHEBI:83834"/>
        <dbReference type="EC" id="5.2.1.8"/>
    </reaction>
</comment>
<evidence type="ECO:0000256" key="8">
    <source>
        <dbReference type="PROSITE-ProRule" id="PRU00278"/>
    </source>
</evidence>
<dbReference type="PANTHER" id="PTHR47245">
    <property type="entry name" value="PEPTIDYLPROLYL ISOMERASE"/>
    <property type="match status" value="1"/>
</dbReference>
<dbReference type="Pfam" id="PF00639">
    <property type="entry name" value="Rotamase"/>
    <property type="match status" value="1"/>
</dbReference>
<dbReference type="InterPro" id="IPR046357">
    <property type="entry name" value="PPIase_dom_sf"/>
</dbReference>
<comment type="caution">
    <text evidence="11">The sequence shown here is derived from an EMBL/GenBank/DDBJ whole genome shotgun (WGS) entry which is preliminary data.</text>
</comment>
<dbReference type="SUPFAM" id="SSF54534">
    <property type="entry name" value="FKBP-like"/>
    <property type="match status" value="1"/>
</dbReference>
<protein>
    <recommendedName>
        <fullName evidence="4">Parvulin-like PPIase</fullName>
        <ecNumber evidence="3">5.2.1.8</ecNumber>
    </recommendedName>
    <alternativeName>
        <fullName evidence="6">Peptidyl-prolyl cis-trans isomerase plp</fullName>
    </alternativeName>
    <alternativeName>
        <fullName evidence="7">Rotamase plp</fullName>
    </alternativeName>
</protein>
<dbReference type="PROSITE" id="PS50198">
    <property type="entry name" value="PPIC_PPIASE_2"/>
    <property type="match status" value="1"/>
</dbReference>
<feature type="chain" id="PRO_5045645816" description="Parvulin-like PPIase" evidence="9">
    <location>
        <begin position="24"/>
        <end position="282"/>
    </location>
</feature>
<dbReference type="PANTHER" id="PTHR47245:SF2">
    <property type="entry name" value="PEPTIDYL-PROLYL CIS-TRANS ISOMERASE HP_0175-RELATED"/>
    <property type="match status" value="1"/>
</dbReference>
<evidence type="ECO:0000256" key="3">
    <source>
        <dbReference type="ARBA" id="ARBA00013194"/>
    </source>
</evidence>
<accession>A0ABT2ZMY9</accession>
<dbReference type="Proteomes" id="UP001652564">
    <property type="component" value="Unassembled WGS sequence"/>
</dbReference>
<keyword evidence="5 8" id="KW-0697">Rotamase</keyword>
<dbReference type="GO" id="GO:0003755">
    <property type="term" value="F:peptidyl-prolyl cis-trans isomerase activity"/>
    <property type="evidence" value="ECO:0007669"/>
    <property type="project" value="UniProtKB-EC"/>
</dbReference>
<organism evidence="11 12">
    <name type="scientific">Albidovulum litorale</name>
    <dbReference type="NCBI Taxonomy" id="2984134"/>
    <lineage>
        <taxon>Bacteria</taxon>
        <taxon>Pseudomonadati</taxon>
        <taxon>Pseudomonadota</taxon>
        <taxon>Alphaproteobacteria</taxon>
        <taxon>Rhodobacterales</taxon>
        <taxon>Paracoccaceae</taxon>
        <taxon>Albidovulum</taxon>
    </lineage>
</organism>
<evidence type="ECO:0000313" key="12">
    <source>
        <dbReference type="Proteomes" id="UP001652564"/>
    </source>
</evidence>
<evidence type="ECO:0000256" key="4">
    <source>
        <dbReference type="ARBA" id="ARBA00018370"/>
    </source>
</evidence>
<keyword evidence="12" id="KW-1185">Reference proteome</keyword>
<sequence length="282" mass="30214">MLKPAHILGAFAVSLALTGTARAEDPTAETVVATVNGTEITLGHMIALRDNLPAQYLQLDDKTLFDGILDQIIQQVALSEEAEANLRKRDTLVLDNNRRSYLAGVTLDETAKAAVTEEKIAALFEERYAGQEPGKEYSAAHILVETEEEANALKVEIDGGADFAVKATEKSTDRGSAAAGGDLGWFGVGMMVKPFEDAVIAMEPGQVSEPVESQFGWHIIKLNEVRSAAAPTIDDVRDELAGELQGNAVEEKVKALTDAAAVEKMVEGIDPAILKKTELLDN</sequence>
<proteinExistence type="inferred from homology"/>
<gene>
    <name evidence="11" type="ORF">OEZ71_09395</name>
</gene>
<dbReference type="Gene3D" id="3.10.50.40">
    <property type="match status" value="1"/>
</dbReference>
<dbReference type="RefSeq" id="WP_263739693.1">
    <property type="nucleotide sequence ID" value="NZ_JAOWKZ010000002.1"/>
</dbReference>
<dbReference type="EMBL" id="JAOWKZ010000002">
    <property type="protein sequence ID" value="MCV2872511.1"/>
    <property type="molecule type" value="Genomic_DNA"/>
</dbReference>
<dbReference type="InterPro" id="IPR050245">
    <property type="entry name" value="PrsA_foldase"/>
</dbReference>
<dbReference type="InterPro" id="IPR000297">
    <property type="entry name" value="PPIase_PpiC"/>
</dbReference>
<reference evidence="11 12" key="1">
    <citation type="submission" date="2022-10" db="EMBL/GenBank/DDBJ databases">
        <title>Defluviimonas sp. nov., isolated from ocean surface sediments.</title>
        <authorList>
            <person name="He W."/>
            <person name="Wang L."/>
            <person name="Zhang D.-F."/>
        </authorList>
    </citation>
    <scope>NUCLEOTIDE SEQUENCE [LARGE SCALE GENOMIC DNA]</scope>
    <source>
        <strain evidence="11 12">WL0050</strain>
    </source>
</reference>
<evidence type="ECO:0000256" key="6">
    <source>
        <dbReference type="ARBA" id="ARBA00030642"/>
    </source>
</evidence>
<evidence type="ECO:0000256" key="5">
    <source>
        <dbReference type="ARBA" id="ARBA00023110"/>
    </source>
</evidence>
<evidence type="ECO:0000313" key="11">
    <source>
        <dbReference type="EMBL" id="MCV2872511.1"/>
    </source>
</evidence>
<name>A0ABT2ZMY9_9RHOB</name>
<feature type="domain" description="PpiC" evidence="10">
    <location>
        <begin position="134"/>
        <end position="224"/>
    </location>
</feature>
<comment type="similarity">
    <text evidence="2">Belongs to the PpiC/parvulin rotamase family.</text>
</comment>
<dbReference type="SUPFAM" id="SSF109998">
    <property type="entry name" value="Triger factor/SurA peptide-binding domain-like"/>
    <property type="match status" value="1"/>
</dbReference>
<keyword evidence="8 11" id="KW-0413">Isomerase</keyword>
<feature type="signal peptide" evidence="9">
    <location>
        <begin position="1"/>
        <end position="23"/>
    </location>
</feature>
<evidence type="ECO:0000259" key="10">
    <source>
        <dbReference type="PROSITE" id="PS50198"/>
    </source>
</evidence>
<evidence type="ECO:0000256" key="9">
    <source>
        <dbReference type="SAM" id="SignalP"/>
    </source>
</evidence>
<evidence type="ECO:0000256" key="1">
    <source>
        <dbReference type="ARBA" id="ARBA00000971"/>
    </source>
</evidence>
<dbReference type="InterPro" id="IPR027304">
    <property type="entry name" value="Trigger_fact/SurA_dom_sf"/>
</dbReference>